<evidence type="ECO:0000256" key="2">
    <source>
        <dbReference type="ARBA" id="ARBA00022723"/>
    </source>
</evidence>
<organism evidence="6 7">
    <name type="scientific">Methanosarcina mazei (strain ATCC BAA-159 / DSM 3647 / Goe1 / Go1 / JCM 11833 / OCM 88)</name>
    <name type="common">Methanosarcina frisia</name>
    <dbReference type="NCBI Taxonomy" id="192952"/>
    <lineage>
        <taxon>Archaea</taxon>
        <taxon>Methanobacteriati</taxon>
        <taxon>Methanobacteriota</taxon>
        <taxon>Stenosarchaea group</taxon>
        <taxon>Methanomicrobia</taxon>
        <taxon>Methanosarcinales</taxon>
        <taxon>Methanosarcinaceae</taxon>
        <taxon>Methanosarcina</taxon>
    </lineage>
</organism>
<dbReference type="SMART" id="SM01018">
    <property type="entry name" value="B12-binding_2"/>
    <property type="match status" value="1"/>
</dbReference>
<protein>
    <submittedName>
        <fullName evidence="6">Methanol corrinoid protein MtaC</fullName>
    </submittedName>
</protein>
<dbReference type="InterPro" id="IPR036594">
    <property type="entry name" value="Meth_synthase_dom"/>
</dbReference>
<name>Q8PWE1_METMA</name>
<dbReference type="InterPro" id="IPR003759">
    <property type="entry name" value="Cbl-bd_cap"/>
</dbReference>
<dbReference type="GO" id="GO:0050897">
    <property type="term" value="F:cobalt ion binding"/>
    <property type="evidence" value="ECO:0007669"/>
    <property type="project" value="InterPro"/>
</dbReference>
<evidence type="ECO:0000256" key="1">
    <source>
        <dbReference type="ARBA" id="ARBA00010854"/>
    </source>
</evidence>
<dbReference type="GO" id="GO:0005829">
    <property type="term" value="C:cytosol"/>
    <property type="evidence" value="ECO:0007669"/>
    <property type="project" value="TreeGrafter"/>
</dbReference>
<dbReference type="EMBL" id="AE008384">
    <property type="protein sequence ID" value="AAM31344.1"/>
    <property type="molecule type" value="Genomic_DNA"/>
</dbReference>
<dbReference type="InterPro" id="IPR006158">
    <property type="entry name" value="Cobalamin-bd"/>
</dbReference>
<dbReference type="PANTHER" id="PTHR45833">
    <property type="entry name" value="METHIONINE SYNTHASE"/>
    <property type="match status" value="1"/>
</dbReference>
<evidence type="ECO:0000259" key="4">
    <source>
        <dbReference type="PROSITE" id="PS51332"/>
    </source>
</evidence>
<dbReference type="AlphaFoldDB" id="Q8PWE1"/>
<dbReference type="Pfam" id="PF02310">
    <property type="entry name" value="B12-binding"/>
    <property type="match status" value="1"/>
</dbReference>
<dbReference type="PROSITE" id="PS51332">
    <property type="entry name" value="B12_BINDING"/>
    <property type="match status" value="1"/>
</dbReference>
<comment type="similarity">
    <text evidence="1">Belongs to the methylamine corrinoid protein family.</text>
</comment>
<dbReference type="FunFam" id="3.40.50.280:FF:000003">
    <property type="entry name" value="Dimethylamine methyltransferase corrinoid protein"/>
    <property type="match status" value="1"/>
</dbReference>
<reference evidence="6 7" key="1">
    <citation type="journal article" date="2002" name="J. Mol. Microbiol. Biotechnol.">
        <title>The genome of Methanosarcina mazei: evidence for lateral gene transfer between Bacteria and Archaea.</title>
        <authorList>
            <person name="Deppenmeier U."/>
            <person name="Johann A."/>
            <person name="Hartsch T."/>
            <person name="Merkl R."/>
            <person name="Schmitz R.A."/>
            <person name="Martinez-Arias R."/>
            <person name="Henne A."/>
            <person name="Wiezer A."/>
            <person name="Baumer S."/>
            <person name="Jacobi C."/>
            <person name="Bruggemann H."/>
            <person name="Lienard T."/>
            <person name="Christmann A."/>
            <person name="Bomeke M."/>
            <person name="Steckel S."/>
            <person name="Bhattacharyya A."/>
            <person name="Lykidis A."/>
            <person name="Overbeek R."/>
            <person name="Klenk H.P."/>
            <person name="Gunsalus R.P."/>
            <person name="Fritz H.J."/>
            <person name="Gottschalk G."/>
        </authorList>
    </citation>
    <scope>NUCLEOTIDE SEQUENCE [LARGE SCALE GENOMIC DNA]</scope>
    <source>
        <strain evidence="7">ATCC BAA-159 / DSM 3647 / Goe1 / Go1 / JCM 11833 / OCM 88</strain>
    </source>
</reference>
<dbReference type="CDD" id="cd02070">
    <property type="entry name" value="corrinoid_protein_B12-BD"/>
    <property type="match status" value="1"/>
</dbReference>
<dbReference type="InterPro" id="IPR012741">
    <property type="entry name" value="Corrinoid_p"/>
</dbReference>
<proteinExistence type="inferred from homology"/>
<dbReference type="HOGENOM" id="CLU_082102_0_0_2"/>
<dbReference type="GO" id="GO:0015948">
    <property type="term" value="P:methanogenesis"/>
    <property type="evidence" value="ECO:0007669"/>
    <property type="project" value="InterPro"/>
</dbReference>
<dbReference type="InterPro" id="IPR050554">
    <property type="entry name" value="Met_Synthase/Corrinoid"/>
</dbReference>
<dbReference type="PANTHER" id="PTHR45833:SF1">
    <property type="entry name" value="METHIONINE SYNTHASE"/>
    <property type="match status" value="1"/>
</dbReference>
<dbReference type="KEGG" id="mma:MM_1648"/>
<dbReference type="GO" id="GO:0046653">
    <property type="term" value="P:tetrahydrofolate metabolic process"/>
    <property type="evidence" value="ECO:0007669"/>
    <property type="project" value="TreeGrafter"/>
</dbReference>
<dbReference type="Proteomes" id="UP000000595">
    <property type="component" value="Chromosome"/>
</dbReference>
<dbReference type="eggNOG" id="arCOG02032">
    <property type="taxonomic scope" value="Archaea"/>
</dbReference>
<evidence type="ECO:0000256" key="3">
    <source>
        <dbReference type="ARBA" id="ARBA00023285"/>
    </source>
</evidence>
<dbReference type="NCBIfam" id="NF040655">
    <property type="entry name" value="MtaC_Meth"/>
    <property type="match status" value="1"/>
</dbReference>
<dbReference type="PROSITE" id="PS51337">
    <property type="entry name" value="B12_BINDING_NTER"/>
    <property type="match status" value="1"/>
</dbReference>
<dbReference type="NCBIfam" id="TIGR02370">
    <property type="entry name" value="pyl_corrinoid"/>
    <property type="match status" value="1"/>
</dbReference>
<dbReference type="FunFam" id="1.10.1240.10:FF:000006">
    <property type="entry name" value="Methanol-5-hydroxybenzimidazolylcobamide methyltransferase"/>
    <property type="match status" value="1"/>
</dbReference>
<feature type="domain" description="B12-binding" evidence="4">
    <location>
        <begin position="133"/>
        <end position="268"/>
    </location>
</feature>
<dbReference type="SUPFAM" id="SSF52242">
    <property type="entry name" value="Cobalamin (vitamin B12)-binding domain"/>
    <property type="match status" value="1"/>
</dbReference>
<gene>
    <name evidence="6" type="primary">mtaC</name>
    <name evidence="6" type="ordered locus">MM_1648</name>
</gene>
<keyword evidence="3" id="KW-0170">Cobalt</keyword>
<accession>Q8PWE1</accession>
<feature type="domain" description="B12-binding N-terminal" evidence="5">
    <location>
        <begin position="40"/>
        <end position="134"/>
    </location>
</feature>
<dbReference type="PATRIC" id="fig|192952.21.peg.1911"/>
<dbReference type="GO" id="GO:0008705">
    <property type="term" value="F:methionine synthase activity"/>
    <property type="evidence" value="ECO:0007669"/>
    <property type="project" value="TreeGrafter"/>
</dbReference>
<dbReference type="SUPFAM" id="SSF47644">
    <property type="entry name" value="Methionine synthase domain"/>
    <property type="match status" value="1"/>
</dbReference>
<evidence type="ECO:0000259" key="5">
    <source>
        <dbReference type="PROSITE" id="PS51337"/>
    </source>
</evidence>
<dbReference type="Gene3D" id="3.40.50.280">
    <property type="entry name" value="Cobalamin-binding domain"/>
    <property type="match status" value="1"/>
</dbReference>
<dbReference type="GO" id="GO:0050667">
    <property type="term" value="P:homocysteine metabolic process"/>
    <property type="evidence" value="ECO:0007669"/>
    <property type="project" value="TreeGrafter"/>
</dbReference>
<dbReference type="InterPro" id="IPR036724">
    <property type="entry name" value="Cobalamin-bd_sf"/>
</dbReference>
<dbReference type="GO" id="GO:0031419">
    <property type="term" value="F:cobalamin binding"/>
    <property type="evidence" value="ECO:0007669"/>
    <property type="project" value="InterPro"/>
</dbReference>
<sequence length="268" mass="29108">MLKSKWRFRNMLDFTEASLKKVLTRYNVALEKAMTPEDAAEELYPKDELIYPIAKAIFEGEEDDVIEGLEAAIKAGKDPIALIDDALMVGMGVVTRLYDEGIIFLPNVMMSADAMLDGIEFCKENSETAPVTKGTVVCHVAEGDVHDIGKNIVTALLRANGYNVVDLGRDVPVDEVLNAVAENNPILVTGTALMTTTMYAFKEVNDKLLEKGYKIPFACGGGAVNQDFVSQYALGVYGEEAADAPKIADAIVAGTTDIAALRDKFHKH</sequence>
<dbReference type="Pfam" id="PF02607">
    <property type="entry name" value="B12-binding_2"/>
    <property type="match status" value="1"/>
</dbReference>
<keyword evidence="2" id="KW-0479">Metal-binding</keyword>
<evidence type="ECO:0000313" key="7">
    <source>
        <dbReference type="Proteomes" id="UP000000595"/>
    </source>
</evidence>
<dbReference type="Gene3D" id="1.10.1240.10">
    <property type="entry name" value="Methionine synthase domain"/>
    <property type="match status" value="1"/>
</dbReference>
<evidence type="ECO:0000313" key="6">
    <source>
        <dbReference type="EMBL" id="AAM31344.1"/>
    </source>
</evidence>